<feature type="domain" description="GtrA/DPMS transmembrane" evidence="7">
    <location>
        <begin position="17"/>
        <end position="140"/>
    </location>
</feature>
<feature type="transmembrane region" description="Helical" evidence="6">
    <location>
        <begin position="15"/>
        <end position="37"/>
    </location>
</feature>
<evidence type="ECO:0000256" key="1">
    <source>
        <dbReference type="ARBA" id="ARBA00004141"/>
    </source>
</evidence>
<feature type="transmembrane region" description="Helical" evidence="6">
    <location>
        <begin position="74"/>
        <end position="98"/>
    </location>
</feature>
<evidence type="ECO:0000256" key="3">
    <source>
        <dbReference type="ARBA" id="ARBA00022692"/>
    </source>
</evidence>
<name>A0ABU5J361_9BACI</name>
<dbReference type="Proteomes" id="UP001290455">
    <property type="component" value="Unassembled WGS sequence"/>
</dbReference>
<keyword evidence="3 6" id="KW-0812">Transmembrane</keyword>
<keyword evidence="9" id="KW-1185">Reference proteome</keyword>
<feature type="transmembrane region" description="Helical" evidence="6">
    <location>
        <begin position="118"/>
        <end position="134"/>
    </location>
</feature>
<dbReference type="Pfam" id="PF04138">
    <property type="entry name" value="GtrA_DPMS_TM"/>
    <property type="match status" value="1"/>
</dbReference>
<keyword evidence="5 6" id="KW-0472">Membrane</keyword>
<comment type="similarity">
    <text evidence="2">Belongs to the GtrA family.</text>
</comment>
<gene>
    <name evidence="8" type="ORF">SM124_19265</name>
</gene>
<evidence type="ECO:0000313" key="8">
    <source>
        <dbReference type="EMBL" id="MDZ5473863.1"/>
    </source>
</evidence>
<reference evidence="8 9" key="1">
    <citation type="submission" date="2023-11" db="EMBL/GenBank/DDBJ databases">
        <title>Bacillus jintuensis, isolated from a mudflat on the Beibu Gulf coast.</title>
        <authorList>
            <person name="Li M."/>
        </authorList>
    </citation>
    <scope>NUCLEOTIDE SEQUENCE [LARGE SCALE GENOMIC DNA]</scope>
    <source>
        <strain evidence="8 9">31A1R</strain>
    </source>
</reference>
<dbReference type="InterPro" id="IPR007267">
    <property type="entry name" value="GtrA_DPMS_TM"/>
</dbReference>
<protein>
    <submittedName>
        <fullName evidence="8">GtrA family protein</fullName>
    </submittedName>
</protein>
<evidence type="ECO:0000313" key="9">
    <source>
        <dbReference type="Proteomes" id="UP001290455"/>
    </source>
</evidence>
<keyword evidence="4 6" id="KW-1133">Transmembrane helix</keyword>
<comment type="subcellular location">
    <subcellularLocation>
        <location evidence="1">Membrane</location>
        <topology evidence="1">Multi-pass membrane protein</topology>
    </subcellularLocation>
</comment>
<accession>A0ABU5J361</accession>
<dbReference type="InterPro" id="IPR051401">
    <property type="entry name" value="GtrA_CellWall_Glycosyl"/>
</dbReference>
<dbReference type="EMBL" id="JAXOFX010000017">
    <property type="protein sequence ID" value="MDZ5473863.1"/>
    <property type="molecule type" value="Genomic_DNA"/>
</dbReference>
<evidence type="ECO:0000256" key="6">
    <source>
        <dbReference type="SAM" id="Phobius"/>
    </source>
</evidence>
<dbReference type="PANTHER" id="PTHR38459">
    <property type="entry name" value="PROPHAGE BACTOPRENOL-LINKED GLUCOSE TRANSLOCASE HOMOLOG"/>
    <property type="match status" value="1"/>
</dbReference>
<sequence length="146" mass="16605">MNHIAWNYLKPTNSFIRFLLVGILNTFIGLLTMFFLLNLLNQGYWISTFLGNAVGAMVSFLLNRTFTFNSKVSFIKGGSSFIIVILITYFFAYGLSSMISKAFYNMVDITNFISEKELAVIIGVGLYTIINYFGQKYFVFRTGKAN</sequence>
<feature type="transmembrane region" description="Helical" evidence="6">
    <location>
        <begin position="43"/>
        <end position="62"/>
    </location>
</feature>
<dbReference type="PANTHER" id="PTHR38459:SF1">
    <property type="entry name" value="PROPHAGE BACTOPRENOL-LINKED GLUCOSE TRANSLOCASE HOMOLOG"/>
    <property type="match status" value="1"/>
</dbReference>
<evidence type="ECO:0000256" key="5">
    <source>
        <dbReference type="ARBA" id="ARBA00023136"/>
    </source>
</evidence>
<comment type="caution">
    <text evidence="8">The sequence shown here is derived from an EMBL/GenBank/DDBJ whole genome shotgun (WGS) entry which is preliminary data.</text>
</comment>
<evidence type="ECO:0000256" key="4">
    <source>
        <dbReference type="ARBA" id="ARBA00022989"/>
    </source>
</evidence>
<proteinExistence type="inferred from homology"/>
<evidence type="ECO:0000256" key="2">
    <source>
        <dbReference type="ARBA" id="ARBA00009399"/>
    </source>
</evidence>
<evidence type="ECO:0000259" key="7">
    <source>
        <dbReference type="Pfam" id="PF04138"/>
    </source>
</evidence>
<organism evidence="8 9">
    <name type="scientific">Robertmurraya mangrovi</name>
    <dbReference type="NCBI Taxonomy" id="3098077"/>
    <lineage>
        <taxon>Bacteria</taxon>
        <taxon>Bacillati</taxon>
        <taxon>Bacillota</taxon>
        <taxon>Bacilli</taxon>
        <taxon>Bacillales</taxon>
        <taxon>Bacillaceae</taxon>
        <taxon>Robertmurraya</taxon>
    </lineage>
</organism>
<dbReference type="RefSeq" id="WP_322448156.1">
    <property type="nucleotide sequence ID" value="NZ_JAXOFX010000017.1"/>
</dbReference>